<evidence type="ECO:0008006" key="4">
    <source>
        <dbReference type="Google" id="ProtNLM"/>
    </source>
</evidence>
<sequence length="386" mass="44029">MDNQYRKIVFCLICCVYFSVQALASGTSPVTDTLKVETNKGAKILIIANDKEALKELKVLDVNQILQDMDVAADSVKKEKLVIKKTDDTYLRAENTLEPFDAPLEDHSDEAFRKRGKKYQKQPVKEKKRLIIHYGKDSEMNKDLEAQGAMRFDNDEGMGIYWGEKYKMEINKKYRDKPAKRRSYGYGLIDFGGNNWLEDGKTVSGNQPYNVRPWGSWYVGLGGGYMLMLGNHFGFDFSTSISWYNFKFQDATVRLVKGPDELEFVHETAPNISSIKSKLTVPYINASFIPTFKIGPRYRGLSIGAGVYGGYRIGAHTKVKQKVDGSTNKPKSHKDFYLENLRYGLRAQLGWEDSQFFVAYDLNPIFQKDHAPELNAFTIGVTFQIR</sequence>
<feature type="chain" id="PRO_5046813066" description="Outer membrane protein beta-barrel domain-containing protein" evidence="1">
    <location>
        <begin position="25"/>
        <end position="386"/>
    </location>
</feature>
<feature type="signal peptide" evidence="1">
    <location>
        <begin position="1"/>
        <end position="24"/>
    </location>
</feature>
<evidence type="ECO:0000256" key="1">
    <source>
        <dbReference type="SAM" id="SignalP"/>
    </source>
</evidence>
<accession>A0ABN6LBD0</accession>
<keyword evidence="1" id="KW-0732">Signal</keyword>
<gene>
    <name evidence="2" type="ORF">PEPS_25560</name>
</gene>
<protein>
    <recommendedName>
        <fullName evidence="4">Outer membrane protein beta-barrel domain-containing protein</fullName>
    </recommendedName>
</protein>
<keyword evidence="3" id="KW-1185">Reference proteome</keyword>
<name>A0ABN6LBD0_9BACT</name>
<organism evidence="2 3">
    <name type="scientific">Persicobacter psychrovividus</name>
    <dbReference type="NCBI Taxonomy" id="387638"/>
    <lineage>
        <taxon>Bacteria</taxon>
        <taxon>Pseudomonadati</taxon>
        <taxon>Bacteroidota</taxon>
        <taxon>Cytophagia</taxon>
        <taxon>Cytophagales</taxon>
        <taxon>Persicobacteraceae</taxon>
        <taxon>Persicobacter</taxon>
    </lineage>
</organism>
<proteinExistence type="predicted"/>
<evidence type="ECO:0000313" key="3">
    <source>
        <dbReference type="Proteomes" id="UP001354989"/>
    </source>
</evidence>
<dbReference type="RefSeq" id="WP_338397237.1">
    <property type="nucleotide sequence ID" value="NZ_AP025292.1"/>
</dbReference>
<evidence type="ECO:0000313" key="2">
    <source>
        <dbReference type="EMBL" id="BDD00276.1"/>
    </source>
</evidence>
<dbReference type="Proteomes" id="UP001354989">
    <property type="component" value="Chromosome"/>
</dbReference>
<dbReference type="EMBL" id="AP025292">
    <property type="protein sequence ID" value="BDD00276.1"/>
    <property type="molecule type" value="Genomic_DNA"/>
</dbReference>
<reference evidence="2 3" key="1">
    <citation type="submission" date="2021-12" db="EMBL/GenBank/DDBJ databases">
        <title>Genome sequencing of bacteria with rrn-lacking chromosome and rrn-plasmid.</title>
        <authorList>
            <person name="Anda M."/>
            <person name="Iwasaki W."/>
        </authorList>
    </citation>
    <scope>NUCLEOTIDE SEQUENCE [LARGE SCALE GENOMIC DNA]</scope>
    <source>
        <strain evidence="2 3">NBRC 101262</strain>
    </source>
</reference>